<dbReference type="Pfam" id="PF03704">
    <property type="entry name" value="BTAD"/>
    <property type="match status" value="1"/>
</dbReference>
<sequence length="410" mass="49162">MFEKGENLNHDYKNDIEIFTFGDFDIRIGNKSIIEGLGRKYKILELFKFFISHKNKKLLPEIIIENLFEYNESDDLKNVLRTQIFRLRKFIEEIKRQININELLFDIEFINGYYILKISDNLKIDNDIFELSIEKANMMNLNSLKVANYYEKALKVYIGEYMGECSCGDWIIPIRNRYNRIFIHSANKLISIYKENSMFKEIADICEKVIEIQPFDETFHIYYMEALKEMGQIKHALSYYEYTTYKMYKDYDMKPSIAMKDLYRKLQIANGEKIITDLYFIEKRLKDSEVQGAMYCDLEYFKFLYNLEKRKSIRGNVDTYISLITLNHKKRTTDNLKQSRNVLKAILLKSLRKGDVITFWNEDQAIIMITEIKSEFLYLIEDRIQKQFRKYLKGNCNLEFKFNKISNSII</sequence>
<accession>A0A845R025</accession>
<dbReference type="EMBL" id="QXXA01000004">
    <property type="protein sequence ID" value="NBI05953.1"/>
    <property type="molecule type" value="Genomic_DNA"/>
</dbReference>
<dbReference type="InterPro" id="IPR011990">
    <property type="entry name" value="TPR-like_helical_dom_sf"/>
</dbReference>
<comment type="caution">
    <text evidence="2">The sequence shown here is derived from an EMBL/GenBank/DDBJ whole genome shotgun (WGS) entry which is preliminary data.</text>
</comment>
<name>A0A845R025_9CLOT</name>
<proteinExistence type="predicted"/>
<dbReference type="GO" id="GO:0003677">
    <property type="term" value="F:DNA binding"/>
    <property type="evidence" value="ECO:0007669"/>
    <property type="project" value="InterPro"/>
</dbReference>
<evidence type="ECO:0000259" key="1">
    <source>
        <dbReference type="Pfam" id="PF03704"/>
    </source>
</evidence>
<dbReference type="InterPro" id="IPR005158">
    <property type="entry name" value="BTAD"/>
</dbReference>
<dbReference type="Gene3D" id="1.25.40.10">
    <property type="entry name" value="Tetratricopeptide repeat domain"/>
    <property type="match status" value="1"/>
</dbReference>
<organism evidence="2 3">
    <name type="scientific">Senegalia massiliensis</name>
    <dbReference type="NCBI Taxonomy" id="1720316"/>
    <lineage>
        <taxon>Bacteria</taxon>
        <taxon>Bacillati</taxon>
        <taxon>Bacillota</taxon>
        <taxon>Clostridia</taxon>
        <taxon>Eubacteriales</taxon>
        <taxon>Clostridiaceae</taxon>
        <taxon>Senegalia</taxon>
    </lineage>
</organism>
<dbReference type="PANTHER" id="PTHR35807">
    <property type="entry name" value="TRANSCRIPTIONAL REGULATOR REDD-RELATED"/>
    <property type="match status" value="1"/>
</dbReference>
<keyword evidence="3" id="KW-1185">Reference proteome</keyword>
<dbReference type="InterPro" id="IPR016032">
    <property type="entry name" value="Sig_transdc_resp-reg_C-effctor"/>
</dbReference>
<evidence type="ECO:0000313" key="2">
    <source>
        <dbReference type="EMBL" id="NBI05953.1"/>
    </source>
</evidence>
<protein>
    <recommendedName>
        <fullName evidence="1">Bacterial transcriptional activator domain-containing protein</fullName>
    </recommendedName>
</protein>
<dbReference type="OrthoDB" id="142950at2"/>
<dbReference type="RefSeq" id="WP_160196439.1">
    <property type="nucleotide sequence ID" value="NZ_QXXA01000004.1"/>
</dbReference>
<dbReference type="AlphaFoldDB" id="A0A845R025"/>
<gene>
    <name evidence="2" type="ORF">D3Z33_03660</name>
</gene>
<dbReference type="Proteomes" id="UP000467132">
    <property type="component" value="Unassembled WGS sequence"/>
</dbReference>
<feature type="domain" description="Bacterial transcriptional activator" evidence="1">
    <location>
        <begin position="146"/>
        <end position="266"/>
    </location>
</feature>
<dbReference type="PANTHER" id="PTHR35807:SF2">
    <property type="entry name" value="TRANSCRIPTIONAL ACTIVATOR DOMAIN"/>
    <property type="match status" value="1"/>
</dbReference>
<dbReference type="SUPFAM" id="SSF46894">
    <property type="entry name" value="C-terminal effector domain of the bipartite response regulators"/>
    <property type="match status" value="1"/>
</dbReference>
<reference evidence="2 3" key="1">
    <citation type="submission" date="2018-08" db="EMBL/GenBank/DDBJ databases">
        <title>Murine metabolic-syndrome-specific gut microbial biobank.</title>
        <authorList>
            <person name="Liu C."/>
        </authorList>
    </citation>
    <scope>NUCLEOTIDE SEQUENCE [LARGE SCALE GENOMIC DNA]</scope>
    <source>
        <strain evidence="2 3">583</strain>
    </source>
</reference>
<evidence type="ECO:0000313" key="3">
    <source>
        <dbReference type="Proteomes" id="UP000467132"/>
    </source>
</evidence>
<dbReference type="GO" id="GO:0006355">
    <property type="term" value="P:regulation of DNA-templated transcription"/>
    <property type="evidence" value="ECO:0007669"/>
    <property type="project" value="InterPro"/>
</dbReference>
<dbReference type="InterPro" id="IPR051677">
    <property type="entry name" value="AfsR-DnrI-RedD_regulator"/>
</dbReference>
<dbReference type="SUPFAM" id="SSF48452">
    <property type="entry name" value="TPR-like"/>
    <property type="match status" value="1"/>
</dbReference>